<keyword evidence="3" id="KW-0489">Methyltransferase</keyword>
<evidence type="ECO:0000259" key="1">
    <source>
        <dbReference type="Pfam" id="PF13649"/>
    </source>
</evidence>
<dbReference type="Pfam" id="PF21782">
    <property type="entry name" value="WHD_PKMT"/>
    <property type="match status" value="1"/>
</dbReference>
<keyword evidence="3" id="KW-0808">Transferase</keyword>
<dbReference type="RefSeq" id="WP_135087806.1">
    <property type="nucleotide sequence ID" value="NZ_SPDV01000028.1"/>
</dbReference>
<dbReference type="SUPFAM" id="SSF53335">
    <property type="entry name" value="S-adenosyl-L-methionine-dependent methyltransferases"/>
    <property type="match status" value="1"/>
</dbReference>
<feature type="domain" description="PKMT C-terminal winged helix" evidence="2">
    <location>
        <begin position="390"/>
        <end position="457"/>
    </location>
</feature>
<keyword evidence="4" id="KW-1185">Reference proteome</keyword>
<name>A0A4Y8ZT29_9SPHN</name>
<protein>
    <submittedName>
        <fullName evidence="3">Methyltransferase domain-containing protein</fullName>
    </submittedName>
</protein>
<organism evidence="3 4">
    <name type="scientific">Sphingomonas parva</name>
    <dbReference type="NCBI Taxonomy" id="2555898"/>
    <lineage>
        <taxon>Bacteria</taxon>
        <taxon>Pseudomonadati</taxon>
        <taxon>Pseudomonadota</taxon>
        <taxon>Alphaproteobacteria</taxon>
        <taxon>Sphingomonadales</taxon>
        <taxon>Sphingomonadaceae</taxon>
        <taxon>Sphingomonas</taxon>
    </lineage>
</organism>
<dbReference type="CDD" id="cd02440">
    <property type="entry name" value="AdoMet_MTases"/>
    <property type="match status" value="1"/>
</dbReference>
<comment type="caution">
    <text evidence="3">The sequence shown here is derived from an EMBL/GenBank/DDBJ whole genome shotgun (WGS) entry which is preliminary data.</text>
</comment>
<proteinExistence type="predicted"/>
<dbReference type="GO" id="GO:0008168">
    <property type="term" value="F:methyltransferase activity"/>
    <property type="evidence" value="ECO:0007669"/>
    <property type="project" value="UniProtKB-KW"/>
</dbReference>
<dbReference type="Pfam" id="PF13649">
    <property type="entry name" value="Methyltransf_25"/>
    <property type="match status" value="1"/>
</dbReference>
<evidence type="ECO:0000313" key="4">
    <source>
        <dbReference type="Proteomes" id="UP000298213"/>
    </source>
</evidence>
<dbReference type="Gene3D" id="3.40.50.150">
    <property type="entry name" value="Vaccinia Virus protein VP39"/>
    <property type="match status" value="1"/>
</dbReference>
<dbReference type="Proteomes" id="UP000298213">
    <property type="component" value="Unassembled WGS sequence"/>
</dbReference>
<feature type="domain" description="Methyltransferase" evidence="1">
    <location>
        <begin position="45"/>
        <end position="143"/>
    </location>
</feature>
<reference evidence="3 4" key="1">
    <citation type="submission" date="2019-03" db="EMBL/GenBank/DDBJ databases">
        <title>Genome sequence of Sphingomonas sp. 17J27-24.</title>
        <authorList>
            <person name="Kim M."/>
            <person name="Maeng S."/>
            <person name="Sathiyaraj S."/>
        </authorList>
    </citation>
    <scope>NUCLEOTIDE SEQUENCE [LARGE SCALE GENOMIC DNA]</scope>
    <source>
        <strain evidence="3 4">17J27-24</strain>
    </source>
</reference>
<dbReference type="PANTHER" id="PTHR43667:SF2">
    <property type="entry name" value="FATTY ACID C-METHYL TRANSFERASE"/>
    <property type="match status" value="1"/>
</dbReference>
<dbReference type="InterPro" id="IPR048976">
    <property type="entry name" value="WHD_PKMT"/>
</dbReference>
<dbReference type="PANTHER" id="PTHR43667">
    <property type="entry name" value="CYCLOPROPANE-FATTY-ACYL-PHOSPHOLIPID SYNTHASE"/>
    <property type="match status" value="1"/>
</dbReference>
<dbReference type="GO" id="GO:0032259">
    <property type="term" value="P:methylation"/>
    <property type="evidence" value="ECO:0007669"/>
    <property type="project" value="UniProtKB-KW"/>
</dbReference>
<dbReference type="InterPro" id="IPR041698">
    <property type="entry name" value="Methyltransf_25"/>
</dbReference>
<evidence type="ECO:0000313" key="3">
    <source>
        <dbReference type="EMBL" id="TFI57616.1"/>
    </source>
</evidence>
<dbReference type="AlphaFoldDB" id="A0A4Y8ZT29"/>
<dbReference type="OrthoDB" id="5298787at2"/>
<dbReference type="EMBL" id="SPDV01000028">
    <property type="protein sequence ID" value="TFI57616.1"/>
    <property type="molecule type" value="Genomic_DNA"/>
</dbReference>
<gene>
    <name evidence="3" type="ORF">E2493_13910</name>
</gene>
<accession>A0A4Y8ZT29</accession>
<dbReference type="InterPro" id="IPR029063">
    <property type="entry name" value="SAM-dependent_MTases_sf"/>
</dbReference>
<sequence>MTEITTRYDLVAYPAGLFPTTLPDHMAAIARLHGLDAAAPAKARVLEVAGGDGVNLIAMAAAWPDARFHSFDLSSAAVGRGATLVAAAGLDNVRVEVDDLLEVADRLDGPYDYVIVHGLYAWVPEPVREAALRLIGRVLAPEGVAFVSYNAQPGGHLRSAIRDMLLHHVGDIADPVERVGAARKVLEQFVAPREGDRPVVAALRQIAEPMLRKNAGSLYHDELSDCYAPQSLSQVAAAAEQHGLAFLNDAVPSMLYDGLPGKDLDDAAVVHAAQADDYVAASFFHQTLLVRPGRGPCRRIVSANVAGLLASSQATRTGEGSFAAGEDRFEIGDPRLADFIGLLGEVWPARLPLAGFADSLEHCEALVQLAHKTLIGFHAVPYPACLDPGERPRASPLARAQIASGATNLFTLDHRMVAFVEPGPRAFLSLLDGTRDRAQIAAAWEQSEFGGQVSVDEALSQFARAGMLIA</sequence>
<evidence type="ECO:0000259" key="2">
    <source>
        <dbReference type="Pfam" id="PF21782"/>
    </source>
</evidence>
<dbReference type="InterPro" id="IPR050723">
    <property type="entry name" value="CFA/CMAS"/>
</dbReference>